<dbReference type="Proteomes" id="UP000509301">
    <property type="component" value="Chromosome"/>
</dbReference>
<evidence type="ECO:0000313" key="1">
    <source>
        <dbReference type="EMBL" id="QKR00002.1"/>
    </source>
</evidence>
<keyword evidence="2" id="KW-1185">Reference proteome</keyword>
<proteinExistence type="predicted"/>
<accession>A0A6N0NTI1</accession>
<reference evidence="1 2" key="1">
    <citation type="submission" date="2020-02" db="EMBL/GenBank/DDBJ databases">
        <title>Comparative genome analysis reveals the metabolism and evolution of the thermophilic archaeal genus Metallosphaera.</title>
        <authorList>
            <person name="Jiang C."/>
        </authorList>
    </citation>
    <scope>NUCLEOTIDE SEQUENCE [LARGE SCALE GENOMIC DNA]</scope>
    <source>
        <strain evidence="1 2">Ric-A</strain>
    </source>
</reference>
<evidence type="ECO:0008006" key="3">
    <source>
        <dbReference type="Google" id="ProtNLM"/>
    </source>
</evidence>
<dbReference type="OrthoDB" id="37211at2157"/>
<protein>
    <recommendedName>
        <fullName evidence="3">MarR family transcriptional regulator</fullName>
    </recommendedName>
</protein>
<evidence type="ECO:0000313" key="2">
    <source>
        <dbReference type="Proteomes" id="UP000509301"/>
    </source>
</evidence>
<dbReference type="EMBL" id="CP049074">
    <property type="protein sequence ID" value="QKR00002.1"/>
    <property type="molecule type" value="Genomic_DNA"/>
</dbReference>
<name>A0A6N0NTI1_9CREN</name>
<dbReference type="KEGG" id="mten:GWK48_06070"/>
<dbReference type="RefSeq" id="WP_174630555.1">
    <property type="nucleotide sequence ID" value="NZ_CP049074.1"/>
</dbReference>
<dbReference type="GeneID" id="55641498"/>
<sequence length="83" mass="9435">MTIYNAIVGEFYDEVLFDVLGPTERDIEFLHYVRDAERENADVLPKTGDVVKIAKVGKPYMINVLKSLERKGLVSSEKLDNAF</sequence>
<organism evidence="1 2">
    <name type="scientific">Metallosphaera tengchongensis</name>
    <dbReference type="NCBI Taxonomy" id="1532350"/>
    <lineage>
        <taxon>Archaea</taxon>
        <taxon>Thermoproteota</taxon>
        <taxon>Thermoprotei</taxon>
        <taxon>Sulfolobales</taxon>
        <taxon>Sulfolobaceae</taxon>
        <taxon>Metallosphaera</taxon>
    </lineage>
</organism>
<gene>
    <name evidence="1" type="ORF">GWK48_06070</name>
</gene>
<dbReference type="AlphaFoldDB" id="A0A6N0NTI1"/>